<feature type="transmembrane region" description="Helical" evidence="2">
    <location>
        <begin position="323"/>
        <end position="342"/>
    </location>
</feature>
<feature type="compositionally biased region" description="Pro residues" evidence="1">
    <location>
        <begin position="21"/>
        <end position="31"/>
    </location>
</feature>
<evidence type="ECO:0000313" key="3">
    <source>
        <dbReference type="EMBL" id="OEL30098.1"/>
    </source>
</evidence>
<dbReference type="EMBL" id="LWDX02026301">
    <property type="protein sequence ID" value="OEL30098.1"/>
    <property type="molecule type" value="Genomic_DNA"/>
</dbReference>
<feature type="transmembrane region" description="Helical" evidence="2">
    <location>
        <begin position="113"/>
        <end position="132"/>
    </location>
</feature>
<comment type="caution">
    <text evidence="3">The sequence shown here is derived from an EMBL/GenBank/DDBJ whole genome shotgun (WGS) entry which is preliminary data.</text>
</comment>
<evidence type="ECO:0000313" key="4">
    <source>
        <dbReference type="Proteomes" id="UP000095767"/>
    </source>
</evidence>
<dbReference type="Proteomes" id="UP000095767">
    <property type="component" value="Unassembled WGS sequence"/>
</dbReference>
<feature type="region of interest" description="Disordered" evidence="1">
    <location>
        <begin position="1"/>
        <end position="31"/>
    </location>
</feature>
<dbReference type="Pfam" id="PF12056">
    <property type="entry name" value="DUF3537"/>
    <property type="match status" value="1"/>
</dbReference>
<reference evidence="3 4" key="1">
    <citation type="submission" date="2016-09" db="EMBL/GenBank/DDBJ databases">
        <title>The draft genome of Dichanthelium oligosanthes: A C3 panicoid grass species.</title>
        <authorList>
            <person name="Studer A.J."/>
            <person name="Schnable J.C."/>
            <person name="Brutnell T.P."/>
        </authorList>
    </citation>
    <scope>NUCLEOTIDE SEQUENCE [LARGE SCALE GENOMIC DNA]</scope>
    <source>
        <strain evidence="4">cv. Kellogg 1175</strain>
        <tissue evidence="3">Leaf</tissue>
    </source>
</reference>
<name>A0A1E5VYB2_9POAL</name>
<feature type="transmembrane region" description="Helical" evidence="2">
    <location>
        <begin position="72"/>
        <end position="93"/>
    </location>
</feature>
<keyword evidence="2" id="KW-0472">Membrane</keyword>
<organism evidence="3 4">
    <name type="scientific">Dichanthelium oligosanthes</name>
    <dbReference type="NCBI Taxonomy" id="888268"/>
    <lineage>
        <taxon>Eukaryota</taxon>
        <taxon>Viridiplantae</taxon>
        <taxon>Streptophyta</taxon>
        <taxon>Embryophyta</taxon>
        <taxon>Tracheophyta</taxon>
        <taxon>Spermatophyta</taxon>
        <taxon>Magnoliopsida</taxon>
        <taxon>Liliopsida</taxon>
        <taxon>Poales</taxon>
        <taxon>Poaceae</taxon>
        <taxon>PACMAD clade</taxon>
        <taxon>Panicoideae</taxon>
        <taxon>Panicodae</taxon>
        <taxon>Paniceae</taxon>
        <taxon>Dichantheliinae</taxon>
        <taxon>Dichanthelium</taxon>
    </lineage>
</organism>
<keyword evidence="2" id="KW-1133">Transmembrane helix</keyword>
<keyword evidence="4" id="KW-1185">Reference proteome</keyword>
<proteinExistence type="predicted"/>
<evidence type="ECO:0000256" key="2">
    <source>
        <dbReference type="SAM" id="Phobius"/>
    </source>
</evidence>
<gene>
    <name evidence="3" type="ORF">BAE44_0008873</name>
</gene>
<keyword evidence="2" id="KW-0812">Transmembrane</keyword>
<feature type="transmembrane region" description="Helical" evidence="2">
    <location>
        <begin position="215"/>
        <end position="239"/>
    </location>
</feature>
<protein>
    <submittedName>
        <fullName evidence="3">Uncharacterized protein</fullName>
    </submittedName>
</protein>
<evidence type="ECO:0000256" key="1">
    <source>
        <dbReference type="SAM" id="MobiDB-lite"/>
    </source>
</evidence>
<feature type="transmembrane region" description="Helical" evidence="2">
    <location>
        <begin position="288"/>
        <end position="311"/>
    </location>
</feature>
<dbReference type="InterPro" id="IPR021924">
    <property type="entry name" value="DUF3537"/>
</dbReference>
<feature type="transmembrane region" description="Helical" evidence="2">
    <location>
        <begin position="431"/>
        <end position="449"/>
    </location>
</feature>
<dbReference type="STRING" id="888268.A0A1E5VYB2"/>
<accession>A0A1E5VYB2</accession>
<dbReference type="PANTHER" id="PTHR31963:SF4">
    <property type="entry name" value="GUSTATORY RECEPTOR"/>
    <property type="match status" value="1"/>
</dbReference>
<dbReference type="OrthoDB" id="1895543at2759"/>
<sequence>MHSEEEEQGSSPASGSESEPEFPPLQLPPPQRPLLLNPAYARCKSVIHDELRSFRVFLQWCALDHSTRAGRAASYAAFLALALLVPAAVSLSLRADATMSGDSASAITFNRVAQVPATGLAAISFATLAALFGRLGGLRQLLFLDGALRDDTAYVRRGYARELDRAFRLLAALLLPSLCVEAAHKAVFFFCTVRVEPPPAALGVAAFLPRVPWRAVALVATVLSWVYRTGVFLLVCVLFRLTCELQILRFEGIYHMFDVEARAAAAEIFAEHRRIRTQLLATSHRYRVFIICCLVTITVSQLGALLVALSSKDAKSFSNTGDLLVGSAVQLSGFFMCLFGAARITHRAQRIVSIASQWHMSMVAMHHGSKSSPASTSASDVDASRVSGSSAAVSQAEAGSACSYKSRQALVTYLRHNGAGITLFGFTLDRGLLHTIFVFEMTLVLWILSKVVVL</sequence>
<dbReference type="AlphaFoldDB" id="A0A1E5VYB2"/>
<dbReference type="PANTHER" id="PTHR31963">
    <property type="entry name" value="RAS GUANINE NUCLEOTIDE EXCHANGE FACTOR K"/>
    <property type="match status" value="1"/>
</dbReference>